<dbReference type="EMBL" id="JAEPRB010000292">
    <property type="protein sequence ID" value="KAG2217526.1"/>
    <property type="molecule type" value="Genomic_DNA"/>
</dbReference>
<protein>
    <submittedName>
        <fullName evidence="2">Uncharacterized protein</fullName>
    </submittedName>
</protein>
<name>A0A8H7RUP6_9FUNG</name>
<evidence type="ECO:0000313" key="2">
    <source>
        <dbReference type="EMBL" id="KAG2217526.1"/>
    </source>
</evidence>
<reference evidence="2 3" key="1">
    <citation type="submission" date="2020-12" db="EMBL/GenBank/DDBJ databases">
        <title>Metabolic potential, ecology and presence of endohyphal bacteria is reflected in genomic diversity of Mucoromycotina.</title>
        <authorList>
            <person name="Muszewska A."/>
            <person name="Okrasinska A."/>
            <person name="Steczkiewicz K."/>
            <person name="Drgas O."/>
            <person name="Orlowska M."/>
            <person name="Perlinska-Lenart U."/>
            <person name="Aleksandrzak-Piekarczyk T."/>
            <person name="Szatraj K."/>
            <person name="Zielenkiewicz U."/>
            <person name="Pilsyk S."/>
            <person name="Malc E."/>
            <person name="Mieczkowski P."/>
            <person name="Kruszewska J.S."/>
            <person name="Biernat P."/>
            <person name="Pawlowska J."/>
        </authorList>
    </citation>
    <scope>NUCLEOTIDE SEQUENCE [LARGE SCALE GENOMIC DNA]</scope>
    <source>
        <strain evidence="2 3">CBS 142.35</strain>
    </source>
</reference>
<evidence type="ECO:0000313" key="3">
    <source>
        <dbReference type="Proteomes" id="UP000646827"/>
    </source>
</evidence>
<keyword evidence="3" id="KW-1185">Reference proteome</keyword>
<sequence length="170" mass="19781">MFNKFQKCPPSNKNKKTWTIPQLERKRSISETTPSTHDSTRLARPTITNLPSTTSKRGGATITNDDPFLEWWREFHNNVNGDEVTLNFSNTRDRFWGEFATIEERRGINDESVKQYLAVRDVKKPQSLNALVKRYGWTVTKIKNGIFTWKAPVNQPPNQAMRKRSKRVTN</sequence>
<comment type="caution">
    <text evidence="2">The sequence shown here is derived from an EMBL/GenBank/DDBJ whole genome shotgun (WGS) entry which is preliminary data.</text>
</comment>
<proteinExistence type="predicted"/>
<gene>
    <name evidence="2" type="ORF">INT45_008188</name>
</gene>
<evidence type="ECO:0000256" key="1">
    <source>
        <dbReference type="SAM" id="MobiDB-lite"/>
    </source>
</evidence>
<dbReference type="AlphaFoldDB" id="A0A8H7RUP6"/>
<accession>A0A8H7RUP6</accession>
<feature type="region of interest" description="Disordered" evidence="1">
    <location>
        <begin position="1"/>
        <end position="44"/>
    </location>
</feature>
<organism evidence="2 3">
    <name type="scientific">Circinella minor</name>
    <dbReference type="NCBI Taxonomy" id="1195481"/>
    <lineage>
        <taxon>Eukaryota</taxon>
        <taxon>Fungi</taxon>
        <taxon>Fungi incertae sedis</taxon>
        <taxon>Mucoromycota</taxon>
        <taxon>Mucoromycotina</taxon>
        <taxon>Mucoromycetes</taxon>
        <taxon>Mucorales</taxon>
        <taxon>Lichtheimiaceae</taxon>
        <taxon>Circinella</taxon>
    </lineage>
</organism>
<feature type="compositionally biased region" description="Polar residues" evidence="1">
    <location>
        <begin position="9"/>
        <end position="20"/>
    </location>
</feature>
<dbReference type="Proteomes" id="UP000646827">
    <property type="component" value="Unassembled WGS sequence"/>
</dbReference>